<organism evidence="5 6">
    <name type="scientific">Thermosyntropha lipolytica DSM 11003</name>
    <dbReference type="NCBI Taxonomy" id="1123382"/>
    <lineage>
        <taxon>Bacteria</taxon>
        <taxon>Bacillati</taxon>
        <taxon>Bacillota</taxon>
        <taxon>Clostridia</taxon>
        <taxon>Eubacteriales</taxon>
        <taxon>Syntrophomonadaceae</taxon>
        <taxon>Thermosyntropha</taxon>
    </lineage>
</organism>
<evidence type="ECO:0000256" key="1">
    <source>
        <dbReference type="ARBA" id="ARBA00022490"/>
    </source>
</evidence>
<keyword evidence="3" id="KW-0159">Chromosome partition</keyword>
<dbReference type="SUPFAM" id="SSF46785">
    <property type="entry name" value="Winged helix' DNA-binding domain"/>
    <property type="match status" value="2"/>
</dbReference>
<keyword evidence="1" id="KW-0963">Cytoplasm</keyword>
<keyword evidence="6" id="KW-1185">Reference proteome</keyword>
<dbReference type="Gene3D" id="1.10.10.10">
    <property type="entry name" value="Winged helix-like DNA-binding domain superfamily/Winged helix DNA-binding domain"/>
    <property type="match status" value="2"/>
</dbReference>
<dbReference type="GO" id="GO:0051304">
    <property type="term" value="P:chromosome separation"/>
    <property type="evidence" value="ECO:0007669"/>
    <property type="project" value="InterPro"/>
</dbReference>
<evidence type="ECO:0000256" key="2">
    <source>
        <dbReference type="ARBA" id="ARBA00022618"/>
    </source>
</evidence>
<evidence type="ECO:0000313" key="5">
    <source>
        <dbReference type="EMBL" id="SHG98071.1"/>
    </source>
</evidence>
<dbReference type="NCBIfam" id="TIGR00281">
    <property type="entry name" value="SMC-Scp complex subunit ScpB"/>
    <property type="match status" value="1"/>
</dbReference>
<dbReference type="STRING" id="1123382.SAMN02745221_01397"/>
<dbReference type="PANTHER" id="PTHR34298:SF2">
    <property type="entry name" value="SEGREGATION AND CONDENSATION PROTEIN B"/>
    <property type="match status" value="1"/>
</dbReference>
<reference evidence="6" key="1">
    <citation type="submission" date="2016-11" db="EMBL/GenBank/DDBJ databases">
        <authorList>
            <person name="Varghese N."/>
            <person name="Submissions S."/>
        </authorList>
    </citation>
    <scope>NUCLEOTIDE SEQUENCE [LARGE SCALE GENOMIC DNA]</scope>
    <source>
        <strain evidence="6">DSM 11003</strain>
    </source>
</reference>
<dbReference type="InterPro" id="IPR036390">
    <property type="entry name" value="WH_DNA-bd_sf"/>
</dbReference>
<keyword evidence="2" id="KW-0132">Cell division</keyword>
<dbReference type="PANTHER" id="PTHR34298">
    <property type="entry name" value="SEGREGATION AND CONDENSATION PROTEIN B"/>
    <property type="match status" value="1"/>
</dbReference>
<accession>A0A1M5P8A7</accession>
<dbReference type="PIRSF" id="PIRSF019345">
    <property type="entry name" value="ScpB"/>
    <property type="match status" value="1"/>
</dbReference>
<dbReference type="Proteomes" id="UP000242329">
    <property type="component" value="Unassembled WGS sequence"/>
</dbReference>
<gene>
    <name evidence="5" type="ORF">SAMN02745221_01397</name>
</gene>
<sequence length="171" mass="19348">MMMRDQIKGALEAILFVRAEKVHIKELAGIMHIPEDEVKAILDELVQEYNEDRKRGIQIVVDDNEAFMCTKEEYSDILARMNRTVKKRLSGAAMETLAIIAYKQPITRAEIERIRGVKADKIIANLLEKGLIAEAGYKDVPGRPVLYVTTDNFLKIFGLSSLDELPDIEGE</sequence>
<evidence type="ECO:0000256" key="3">
    <source>
        <dbReference type="ARBA" id="ARBA00022829"/>
    </source>
</evidence>
<dbReference type="EMBL" id="FQWY01000021">
    <property type="protein sequence ID" value="SHG98071.1"/>
    <property type="molecule type" value="Genomic_DNA"/>
</dbReference>
<dbReference type="GO" id="GO:0051301">
    <property type="term" value="P:cell division"/>
    <property type="evidence" value="ECO:0007669"/>
    <property type="project" value="UniProtKB-KW"/>
</dbReference>
<keyword evidence="4" id="KW-0131">Cell cycle</keyword>
<dbReference type="RefSeq" id="WP_084728388.1">
    <property type="nucleotide sequence ID" value="NZ_FQWY01000021.1"/>
</dbReference>
<dbReference type="InterPro" id="IPR005234">
    <property type="entry name" value="ScpB_csome_segregation"/>
</dbReference>
<name>A0A1M5P8A7_9FIRM</name>
<dbReference type="Pfam" id="PF04079">
    <property type="entry name" value="SMC_ScpB"/>
    <property type="match status" value="1"/>
</dbReference>
<dbReference type="OrthoDB" id="9806226at2"/>
<evidence type="ECO:0000256" key="4">
    <source>
        <dbReference type="ARBA" id="ARBA00023306"/>
    </source>
</evidence>
<dbReference type="AlphaFoldDB" id="A0A1M5P8A7"/>
<dbReference type="InterPro" id="IPR036388">
    <property type="entry name" value="WH-like_DNA-bd_sf"/>
</dbReference>
<proteinExistence type="predicted"/>
<protein>
    <submittedName>
        <fullName evidence="5">Condensin subunit ScpB</fullName>
    </submittedName>
</protein>
<evidence type="ECO:0000313" key="6">
    <source>
        <dbReference type="Proteomes" id="UP000242329"/>
    </source>
</evidence>